<feature type="region of interest" description="Disordered" evidence="1">
    <location>
        <begin position="43"/>
        <end position="63"/>
    </location>
</feature>
<keyword evidence="3" id="KW-1185">Reference proteome</keyword>
<feature type="compositionally biased region" description="Polar residues" evidence="1">
    <location>
        <begin position="43"/>
        <end position="56"/>
    </location>
</feature>
<proteinExistence type="predicted"/>
<name>A0A0R3X9S2_HYDTA</name>
<dbReference type="WBParaSite" id="TTAC_0001029701-mRNA-1">
    <property type="protein sequence ID" value="TTAC_0001029701-mRNA-1"/>
    <property type="gene ID" value="TTAC_0001029701"/>
</dbReference>
<evidence type="ECO:0000313" key="3">
    <source>
        <dbReference type="Proteomes" id="UP000274429"/>
    </source>
</evidence>
<reference evidence="4" key="1">
    <citation type="submission" date="2017-02" db="UniProtKB">
        <authorList>
            <consortium name="WormBaseParasite"/>
        </authorList>
    </citation>
    <scope>IDENTIFICATION</scope>
</reference>
<evidence type="ECO:0000313" key="4">
    <source>
        <dbReference type="WBParaSite" id="TTAC_0001029701-mRNA-1"/>
    </source>
</evidence>
<protein>
    <submittedName>
        <fullName evidence="2 4">Uncharacterized protein</fullName>
    </submittedName>
</protein>
<dbReference type="Proteomes" id="UP000274429">
    <property type="component" value="Unassembled WGS sequence"/>
</dbReference>
<evidence type="ECO:0000313" key="2">
    <source>
        <dbReference type="EMBL" id="VDM35262.1"/>
    </source>
</evidence>
<dbReference type="EMBL" id="UYWX01021504">
    <property type="protein sequence ID" value="VDM35262.1"/>
    <property type="molecule type" value="Genomic_DNA"/>
</dbReference>
<sequence>MTRWSETKVFNRVKDSYVPSCHLVLIAIAIKESRQPFTAPLTSTSTTPFVKSTSGKATPPVDATKSNRFEVLKQVPQASQNRDPPAYYVDRQRSPLRVQRYSHSMMGCYFSECGLCLGQTNLGEEIGLTEVACIEFNVKKVATYEDGEL</sequence>
<organism evidence="4">
    <name type="scientific">Hydatigena taeniaeformis</name>
    <name type="common">Feline tapeworm</name>
    <name type="synonym">Taenia taeniaeformis</name>
    <dbReference type="NCBI Taxonomy" id="6205"/>
    <lineage>
        <taxon>Eukaryota</taxon>
        <taxon>Metazoa</taxon>
        <taxon>Spiralia</taxon>
        <taxon>Lophotrochozoa</taxon>
        <taxon>Platyhelminthes</taxon>
        <taxon>Cestoda</taxon>
        <taxon>Eucestoda</taxon>
        <taxon>Cyclophyllidea</taxon>
        <taxon>Taeniidae</taxon>
        <taxon>Hydatigera</taxon>
    </lineage>
</organism>
<reference evidence="2 3" key="2">
    <citation type="submission" date="2018-11" db="EMBL/GenBank/DDBJ databases">
        <authorList>
            <consortium name="Pathogen Informatics"/>
        </authorList>
    </citation>
    <scope>NUCLEOTIDE SEQUENCE [LARGE SCALE GENOMIC DNA]</scope>
</reference>
<gene>
    <name evidence="2" type="ORF">TTAC_LOCUS10282</name>
</gene>
<accession>A0A0R3X9S2</accession>
<dbReference type="AlphaFoldDB" id="A0A0R3X9S2"/>
<evidence type="ECO:0000256" key="1">
    <source>
        <dbReference type="SAM" id="MobiDB-lite"/>
    </source>
</evidence>